<accession>A0A423FTK6</accession>
<dbReference type="Proteomes" id="UP000284049">
    <property type="component" value="Unassembled WGS sequence"/>
</dbReference>
<reference evidence="2 3" key="1">
    <citation type="submission" date="2016-10" db="EMBL/GenBank/DDBJ databases">
        <title>Comparative genome analysis of multiple Pseudomonas spp. focuses on biocontrol and plant growth promoting traits.</title>
        <authorList>
            <person name="Tao X.-Y."/>
            <person name="Taylor C.G."/>
        </authorList>
    </citation>
    <scope>NUCLEOTIDE SEQUENCE [LARGE SCALE GENOMIC DNA]</scope>
    <source>
        <strain evidence="2 3">Wood3</strain>
    </source>
</reference>
<evidence type="ECO:0000313" key="2">
    <source>
        <dbReference type="EMBL" id="ROM75771.1"/>
    </source>
</evidence>
<dbReference type="RefSeq" id="WP_123579957.1">
    <property type="nucleotide sequence ID" value="NZ_MOBC01000022.1"/>
</dbReference>
<dbReference type="EMBL" id="MOBC01000022">
    <property type="protein sequence ID" value="ROM75771.1"/>
    <property type="molecule type" value="Genomic_DNA"/>
</dbReference>
<dbReference type="InterPro" id="IPR010744">
    <property type="entry name" value="Phage_CI_N"/>
</dbReference>
<dbReference type="GO" id="GO:0045892">
    <property type="term" value="P:negative regulation of DNA-templated transcription"/>
    <property type="evidence" value="ECO:0007669"/>
    <property type="project" value="InterPro"/>
</dbReference>
<dbReference type="Gene3D" id="1.10.260.40">
    <property type="entry name" value="lambda repressor-like DNA-binding domains"/>
    <property type="match status" value="1"/>
</dbReference>
<gene>
    <name evidence="2" type="ORF">BK652_26855</name>
</gene>
<evidence type="ECO:0000259" key="1">
    <source>
        <dbReference type="Pfam" id="PF07022"/>
    </source>
</evidence>
<sequence>MLEDYAISSAGFAEVLEVSPQCLANWCARGVPQARLPQLARLLSVSERWLATGEGARAMVYPCGSCAVDEAAPDT</sequence>
<comment type="caution">
    <text evidence="2">The sequence shown here is derived from an EMBL/GenBank/DDBJ whole genome shotgun (WGS) entry which is preliminary data.</text>
</comment>
<organism evidence="2 3">
    <name type="scientific">Pseudomonas brassicacearum</name>
    <dbReference type="NCBI Taxonomy" id="930166"/>
    <lineage>
        <taxon>Bacteria</taxon>
        <taxon>Pseudomonadati</taxon>
        <taxon>Pseudomonadota</taxon>
        <taxon>Gammaproteobacteria</taxon>
        <taxon>Pseudomonadales</taxon>
        <taxon>Pseudomonadaceae</taxon>
        <taxon>Pseudomonas</taxon>
    </lineage>
</organism>
<dbReference type="GO" id="GO:0003677">
    <property type="term" value="F:DNA binding"/>
    <property type="evidence" value="ECO:0007669"/>
    <property type="project" value="InterPro"/>
</dbReference>
<proteinExistence type="predicted"/>
<dbReference type="AlphaFoldDB" id="A0A423FTK6"/>
<protein>
    <recommendedName>
        <fullName evidence="1">Bacteriophage CI repressor N-terminal domain-containing protein</fullName>
    </recommendedName>
</protein>
<feature type="domain" description="Bacteriophage CI repressor N-terminal" evidence="1">
    <location>
        <begin position="11"/>
        <end position="55"/>
    </location>
</feature>
<dbReference type="Pfam" id="PF07022">
    <property type="entry name" value="Phage_CI_repr"/>
    <property type="match status" value="1"/>
</dbReference>
<evidence type="ECO:0000313" key="3">
    <source>
        <dbReference type="Proteomes" id="UP000284049"/>
    </source>
</evidence>
<name>A0A423FTK6_9PSED</name>
<dbReference type="InterPro" id="IPR010982">
    <property type="entry name" value="Lambda_DNA-bd_dom_sf"/>
</dbReference>